<accession>A0AA38LY93</accession>
<organism evidence="2 3">
    <name type="scientific">Dioszegia hungarica</name>
    <dbReference type="NCBI Taxonomy" id="4972"/>
    <lineage>
        <taxon>Eukaryota</taxon>
        <taxon>Fungi</taxon>
        <taxon>Dikarya</taxon>
        <taxon>Basidiomycota</taxon>
        <taxon>Agaricomycotina</taxon>
        <taxon>Tremellomycetes</taxon>
        <taxon>Tremellales</taxon>
        <taxon>Bulleribasidiaceae</taxon>
        <taxon>Dioszegia</taxon>
    </lineage>
</organism>
<evidence type="ECO:0000256" key="1">
    <source>
        <dbReference type="SAM" id="MobiDB-lite"/>
    </source>
</evidence>
<dbReference type="GeneID" id="77730108"/>
<evidence type="ECO:0000313" key="2">
    <source>
        <dbReference type="EMBL" id="KAI9639703.1"/>
    </source>
</evidence>
<reference evidence="2" key="1">
    <citation type="journal article" date="2022" name="G3 (Bethesda)">
        <title>High quality genome of the basidiomycete yeast Dioszegia hungarica PDD-24b-2 isolated from cloud water.</title>
        <authorList>
            <person name="Jarrige D."/>
            <person name="Haridas S."/>
            <person name="Bleykasten-Grosshans C."/>
            <person name="Joly M."/>
            <person name="Nadalig T."/>
            <person name="Sancelme M."/>
            <person name="Vuilleumier S."/>
            <person name="Grigoriev I.V."/>
            <person name="Amato P."/>
            <person name="Bringel F."/>
        </authorList>
    </citation>
    <scope>NUCLEOTIDE SEQUENCE</scope>
    <source>
        <strain evidence="2">PDD-24b-2</strain>
    </source>
</reference>
<protein>
    <submittedName>
        <fullName evidence="2">Uncharacterized protein</fullName>
    </submittedName>
</protein>
<sequence length="268" mass="29024">MSAQHNLFAAANPQQGSSALSKRKRGSWCVEDFTYEQNKQMRTRSPRLDRRHTYQDAPPDLVTDSSATASDEDQAMDQDMDMSSDADHDMDMGMDESGGGGFEYENGAVDARMRRESMDDGQGANYSFGSGGSGGFGFGPGAMEDEDDEGSEGSGKPTYPCQPYPSLTPHTNPNHFSNQPFSIRPKSPLSAQPYSTSLRAPRAPGLLQPTSAGPLAPNANDVERARAQHGPQCRSIPKLVLSQYPDPVSGERSMWTHCGDCGAMERSM</sequence>
<comment type="caution">
    <text evidence="2">The sequence shown here is derived from an EMBL/GenBank/DDBJ whole genome shotgun (WGS) entry which is preliminary data.</text>
</comment>
<proteinExistence type="predicted"/>
<keyword evidence="3" id="KW-1185">Reference proteome</keyword>
<dbReference type="RefSeq" id="XP_052949480.1">
    <property type="nucleotide sequence ID" value="XM_053090903.1"/>
</dbReference>
<dbReference type="AlphaFoldDB" id="A0AA38LY93"/>
<gene>
    <name evidence="2" type="ORF">MKK02DRAFT_40025</name>
</gene>
<feature type="compositionally biased region" description="Acidic residues" evidence="1">
    <location>
        <begin position="70"/>
        <end position="84"/>
    </location>
</feature>
<evidence type="ECO:0000313" key="3">
    <source>
        <dbReference type="Proteomes" id="UP001164286"/>
    </source>
</evidence>
<name>A0AA38LY93_9TREE</name>
<dbReference type="Proteomes" id="UP001164286">
    <property type="component" value="Unassembled WGS sequence"/>
</dbReference>
<feature type="compositionally biased region" description="Gly residues" evidence="1">
    <location>
        <begin position="129"/>
        <end position="140"/>
    </location>
</feature>
<feature type="region of interest" description="Disordered" evidence="1">
    <location>
        <begin position="1"/>
        <end position="200"/>
    </location>
</feature>
<dbReference type="EMBL" id="JAKWFO010000001">
    <property type="protein sequence ID" value="KAI9639703.1"/>
    <property type="molecule type" value="Genomic_DNA"/>
</dbReference>
<feature type="compositionally biased region" description="Polar residues" evidence="1">
    <location>
        <begin position="189"/>
        <end position="198"/>
    </location>
</feature>
<feature type="compositionally biased region" description="Polar residues" evidence="1">
    <location>
        <begin position="168"/>
        <end position="181"/>
    </location>
</feature>